<dbReference type="OrthoDB" id="6538145at2759"/>
<evidence type="ECO:0000313" key="2">
    <source>
        <dbReference type="Proteomes" id="UP000499080"/>
    </source>
</evidence>
<name>A0A4Y2BF87_ARAVE</name>
<accession>A0A4Y2BF87</accession>
<dbReference type="AlphaFoldDB" id="A0A4Y2BF87"/>
<comment type="caution">
    <text evidence="1">The sequence shown here is derived from an EMBL/GenBank/DDBJ whole genome shotgun (WGS) entry which is preliminary data.</text>
</comment>
<sequence length="99" mass="11359">MLQTGLKPVDMNWCVCKKPEVQTMFQRKYLSAKGFEARDMTVHIQKHIPTKFCNYNKNFEIRVIKIAAKEHLRRPGVEPGSTAWKAAMLTVIPPTLTSI</sequence>
<gene>
    <name evidence="1" type="ORF">AVEN_33794_1</name>
</gene>
<keyword evidence="2" id="KW-1185">Reference proteome</keyword>
<proteinExistence type="predicted"/>
<reference evidence="1 2" key="1">
    <citation type="journal article" date="2019" name="Sci. Rep.">
        <title>Orb-weaving spider Araneus ventricosus genome elucidates the spidroin gene catalogue.</title>
        <authorList>
            <person name="Kono N."/>
            <person name="Nakamura H."/>
            <person name="Ohtoshi R."/>
            <person name="Moran D.A.P."/>
            <person name="Shinohara A."/>
            <person name="Yoshida Y."/>
            <person name="Fujiwara M."/>
            <person name="Mori M."/>
            <person name="Tomita M."/>
            <person name="Arakawa K."/>
        </authorList>
    </citation>
    <scope>NUCLEOTIDE SEQUENCE [LARGE SCALE GENOMIC DNA]</scope>
</reference>
<dbReference type="Proteomes" id="UP000499080">
    <property type="component" value="Unassembled WGS sequence"/>
</dbReference>
<dbReference type="EMBL" id="BGPR01083275">
    <property type="protein sequence ID" value="GBL90633.1"/>
    <property type="molecule type" value="Genomic_DNA"/>
</dbReference>
<evidence type="ECO:0000313" key="1">
    <source>
        <dbReference type="EMBL" id="GBL90633.1"/>
    </source>
</evidence>
<protein>
    <submittedName>
        <fullName evidence="1">Uncharacterized protein</fullName>
    </submittedName>
</protein>
<organism evidence="1 2">
    <name type="scientific">Araneus ventricosus</name>
    <name type="common">Orbweaver spider</name>
    <name type="synonym">Epeira ventricosa</name>
    <dbReference type="NCBI Taxonomy" id="182803"/>
    <lineage>
        <taxon>Eukaryota</taxon>
        <taxon>Metazoa</taxon>
        <taxon>Ecdysozoa</taxon>
        <taxon>Arthropoda</taxon>
        <taxon>Chelicerata</taxon>
        <taxon>Arachnida</taxon>
        <taxon>Araneae</taxon>
        <taxon>Araneomorphae</taxon>
        <taxon>Entelegynae</taxon>
        <taxon>Araneoidea</taxon>
        <taxon>Araneidae</taxon>
        <taxon>Araneus</taxon>
    </lineage>
</organism>